<dbReference type="Proteomes" id="UP000622245">
    <property type="component" value="Unassembled WGS sequence"/>
</dbReference>
<dbReference type="SMART" id="SM01294">
    <property type="entry name" value="PKS_PP_betabranch"/>
    <property type="match status" value="1"/>
</dbReference>
<dbReference type="InterPro" id="IPR036736">
    <property type="entry name" value="ACP-like_sf"/>
</dbReference>
<evidence type="ECO:0000313" key="4">
    <source>
        <dbReference type="EMBL" id="MBM0274314.1"/>
    </source>
</evidence>
<proteinExistence type="predicted"/>
<dbReference type="InterPro" id="IPR020806">
    <property type="entry name" value="PKS_PP-bd"/>
</dbReference>
<organism evidence="4 5">
    <name type="scientific">Micromonospora tarensis</name>
    <dbReference type="NCBI Taxonomy" id="2806100"/>
    <lineage>
        <taxon>Bacteria</taxon>
        <taxon>Bacillati</taxon>
        <taxon>Actinomycetota</taxon>
        <taxon>Actinomycetes</taxon>
        <taxon>Micromonosporales</taxon>
        <taxon>Micromonosporaceae</taxon>
        <taxon>Micromonospora</taxon>
    </lineage>
</organism>
<keyword evidence="2" id="KW-0597">Phosphoprotein</keyword>
<comment type="caution">
    <text evidence="4">The sequence shown here is derived from an EMBL/GenBank/DDBJ whole genome shotgun (WGS) entry which is preliminary data.</text>
</comment>
<feature type="domain" description="Carrier" evidence="3">
    <location>
        <begin position="9"/>
        <end position="83"/>
    </location>
</feature>
<accession>A0ABS1YA92</accession>
<evidence type="ECO:0000256" key="1">
    <source>
        <dbReference type="ARBA" id="ARBA00022450"/>
    </source>
</evidence>
<dbReference type="RefSeq" id="WP_203146738.1">
    <property type="nucleotide sequence ID" value="NZ_JAEVHL010000004.1"/>
</dbReference>
<evidence type="ECO:0000259" key="3">
    <source>
        <dbReference type="PROSITE" id="PS50075"/>
    </source>
</evidence>
<sequence length="89" mass="9337">MPSAMSAGRGIEDWLVKQIAIRQDIDPEEIDVDASFIANGLTSAASVALVGDLAKMLGVTLSETLTWEYPTISALAEHVAGISAGPHDE</sequence>
<protein>
    <submittedName>
        <fullName evidence="4">Acyl carrier protein</fullName>
    </submittedName>
</protein>
<name>A0ABS1YA92_9ACTN</name>
<dbReference type="EMBL" id="JAEVHL010000004">
    <property type="protein sequence ID" value="MBM0274314.1"/>
    <property type="molecule type" value="Genomic_DNA"/>
</dbReference>
<dbReference type="Pfam" id="PF00550">
    <property type="entry name" value="PP-binding"/>
    <property type="match status" value="1"/>
</dbReference>
<evidence type="ECO:0000313" key="5">
    <source>
        <dbReference type="Proteomes" id="UP000622245"/>
    </source>
</evidence>
<dbReference type="Gene3D" id="1.10.1200.10">
    <property type="entry name" value="ACP-like"/>
    <property type="match status" value="1"/>
</dbReference>
<reference evidence="4 5" key="1">
    <citation type="submission" date="2021-01" db="EMBL/GenBank/DDBJ databases">
        <title>Draft genome sequence of Micromonospora sp. strain STR1s_6.</title>
        <authorList>
            <person name="Karlyshev A."/>
            <person name="Jawad R."/>
        </authorList>
    </citation>
    <scope>NUCLEOTIDE SEQUENCE [LARGE SCALE GENOMIC DNA]</scope>
    <source>
        <strain evidence="4 5">STR1S-6</strain>
    </source>
</reference>
<gene>
    <name evidence="4" type="ORF">JM949_01950</name>
</gene>
<dbReference type="PROSITE" id="PS50075">
    <property type="entry name" value="CARRIER"/>
    <property type="match status" value="1"/>
</dbReference>
<keyword evidence="1" id="KW-0596">Phosphopantetheine</keyword>
<dbReference type="SMART" id="SM00823">
    <property type="entry name" value="PKS_PP"/>
    <property type="match status" value="1"/>
</dbReference>
<dbReference type="InterPro" id="IPR009081">
    <property type="entry name" value="PP-bd_ACP"/>
</dbReference>
<evidence type="ECO:0000256" key="2">
    <source>
        <dbReference type="ARBA" id="ARBA00022553"/>
    </source>
</evidence>
<dbReference type="SUPFAM" id="SSF47336">
    <property type="entry name" value="ACP-like"/>
    <property type="match status" value="1"/>
</dbReference>
<keyword evidence="5" id="KW-1185">Reference proteome</keyword>